<evidence type="ECO:0000313" key="3">
    <source>
        <dbReference type="Proteomes" id="UP000281955"/>
    </source>
</evidence>
<evidence type="ECO:0000313" key="2">
    <source>
        <dbReference type="EMBL" id="RKS68622.1"/>
    </source>
</evidence>
<dbReference type="CDD" id="cd11528">
    <property type="entry name" value="NTP-PPase_MazG_Nterm"/>
    <property type="match status" value="1"/>
</dbReference>
<dbReference type="GO" id="GO:0046061">
    <property type="term" value="P:dATP catabolic process"/>
    <property type="evidence" value="ECO:0007669"/>
    <property type="project" value="TreeGrafter"/>
</dbReference>
<evidence type="ECO:0000259" key="1">
    <source>
        <dbReference type="Pfam" id="PF03819"/>
    </source>
</evidence>
<dbReference type="GO" id="GO:0006950">
    <property type="term" value="P:response to stress"/>
    <property type="evidence" value="ECO:0007669"/>
    <property type="project" value="UniProtKB-ARBA"/>
</dbReference>
<dbReference type="InterPro" id="IPR011551">
    <property type="entry name" value="NTP_PyrPHydrolase_MazG"/>
</dbReference>
<dbReference type="PANTHER" id="PTHR30522:SF0">
    <property type="entry name" value="NUCLEOSIDE TRIPHOSPHATE PYROPHOSPHOHYDROLASE"/>
    <property type="match status" value="1"/>
</dbReference>
<dbReference type="PANTHER" id="PTHR30522">
    <property type="entry name" value="NUCLEOSIDE TRIPHOSPHATE PYROPHOSPHOHYDROLASE"/>
    <property type="match status" value="1"/>
</dbReference>
<dbReference type="GO" id="GO:0047429">
    <property type="term" value="F:nucleoside triphosphate diphosphatase activity"/>
    <property type="evidence" value="ECO:0007669"/>
    <property type="project" value="TreeGrafter"/>
</dbReference>
<dbReference type="GO" id="GO:0046076">
    <property type="term" value="P:dTTP catabolic process"/>
    <property type="evidence" value="ECO:0007669"/>
    <property type="project" value="TreeGrafter"/>
</dbReference>
<dbReference type="NCBIfam" id="TIGR00444">
    <property type="entry name" value="mazG"/>
    <property type="match status" value="1"/>
</dbReference>
<gene>
    <name evidence="2" type="ORF">CLV35_3754</name>
</gene>
<sequence>MRPEVVLVTVSPRVAPGQLSWPAWQALRDAAVVVLGPGAEGHAEALTGAGVEARAAGAAPLPDGPLAVLVDAERVGQVRDGLGDRDVRVVPGVAELPGSRLLDLVALMDRLRGPGGCPWDAEQTHASLVQYLVEEAYEVIDAIELDDPEALQEELGDLLLQVVFHARISAERPDGPSTIDDVAAGIVDKLVRRHPHVFAPADEAAAPAAAHTERGWDAIKRAEKGRASAVDGVPMGQPALLLAAKLVGRVERAGLQVPLADSAEVSDEVAAGDALLGLVAELRRAGVDPEAALRAAVRRYAERVREVERA</sequence>
<dbReference type="FunFam" id="1.10.287.1080:FF:000001">
    <property type="entry name" value="Nucleoside triphosphate pyrophosphohydrolase"/>
    <property type="match status" value="1"/>
</dbReference>
<dbReference type="GO" id="GO:0006203">
    <property type="term" value="P:dGTP catabolic process"/>
    <property type="evidence" value="ECO:0007669"/>
    <property type="project" value="TreeGrafter"/>
</dbReference>
<dbReference type="SUPFAM" id="SSF101386">
    <property type="entry name" value="all-alpha NTP pyrophosphatases"/>
    <property type="match status" value="1"/>
</dbReference>
<comment type="caution">
    <text evidence="2">The sequence shown here is derived from an EMBL/GenBank/DDBJ whole genome shotgun (WGS) entry which is preliminary data.</text>
</comment>
<dbReference type="AlphaFoldDB" id="A0A420XKH5"/>
<dbReference type="FunCoup" id="A0A420XKH5">
    <property type="interactions" value="28"/>
</dbReference>
<dbReference type="GO" id="GO:0046052">
    <property type="term" value="P:UTP catabolic process"/>
    <property type="evidence" value="ECO:0007669"/>
    <property type="project" value="TreeGrafter"/>
</dbReference>
<dbReference type="Proteomes" id="UP000281955">
    <property type="component" value="Unassembled WGS sequence"/>
</dbReference>
<organism evidence="2 3">
    <name type="scientific">Motilibacter peucedani</name>
    <dbReference type="NCBI Taxonomy" id="598650"/>
    <lineage>
        <taxon>Bacteria</taxon>
        <taxon>Bacillati</taxon>
        <taxon>Actinomycetota</taxon>
        <taxon>Actinomycetes</taxon>
        <taxon>Motilibacterales</taxon>
        <taxon>Motilibacteraceae</taxon>
        <taxon>Motilibacter</taxon>
    </lineage>
</organism>
<dbReference type="RefSeq" id="WP_231122043.1">
    <property type="nucleotide sequence ID" value="NZ_RBWV01000016.1"/>
</dbReference>
<dbReference type="InterPro" id="IPR004518">
    <property type="entry name" value="MazG-like_dom"/>
</dbReference>
<dbReference type="Pfam" id="PF03819">
    <property type="entry name" value="MazG"/>
    <property type="match status" value="1"/>
</dbReference>
<dbReference type="EMBL" id="RBWV01000016">
    <property type="protein sequence ID" value="RKS68622.1"/>
    <property type="molecule type" value="Genomic_DNA"/>
</dbReference>
<name>A0A420XKH5_9ACTN</name>
<reference evidence="2 3" key="1">
    <citation type="submission" date="2018-10" db="EMBL/GenBank/DDBJ databases">
        <title>Genomic Encyclopedia of Archaeal and Bacterial Type Strains, Phase II (KMG-II): from individual species to whole genera.</title>
        <authorList>
            <person name="Goeker M."/>
        </authorList>
    </citation>
    <scope>NUCLEOTIDE SEQUENCE [LARGE SCALE GENOMIC DNA]</scope>
    <source>
        <strain evidence="2 3">RP-AC37</strain>
    </source>
</reference>
<protein>
    <submittedName>
        <fullName evidence="2">XTP/dITP diphosphohydrolase</fullName>
    </submittedName>
</protein>
<dbReference type="InParanoid" id="A0A420XKH5"/>
<dbReference type="InterPro" id="IPR048015">
    <property type="entry name" value="NTP-PPase_MazG-like_N"/>
</dbReference>
<dbReference type="Gene3D" id="1.10.287.1080">
    <property type="entry name" value="MazG-like"/>
    <property type="match status" value="2"/>
</dbReference>
<dbReference type="GO" id="GO:0046047">
    <property type="term" value="P:TTP catabolic process"/>
    <property type="evidence" value="ECO:0007669"/>
    <property type="project" value="TreeGrafter"/>
</dbReference>
<keyword evidence="2" id="KW-0378">Hydrolase</keyword>
<keyword evidence="3" id="KW-1185">Reference proteome</keyword>
<dbReference type="GO" id="GO:0046081">
    <property type="term" value="P:dUTP catabolic process"/>
    <property type="evidence" value="ECO:0007669"/>
    <property type="project" value="TreeGrafter"/>
</dbReference>
<proteinExistence type="predicted"/>
<feature type="domain" description="NTP pyrophosphohydrolase MazG-like" evidence="1">
    <location>
        <begin position="123"/>
        <end position="198"/>
    </location>
</feature>
<accession>A0A420XKH5</accession>